<dbReference type="EMBL" id="CABPSO010000011">
    <property type="protein sequence ID" value="VVE69877.1"/>
    <property type="molecule type" value="Genomic_DNA"/>
</dbReference>
<organism evidence="2 4">
    <name type="scientific">Pandoraea pnomenusa</name>
    <dbReference type="NCBI Taxonomy" id="93220"/>
    <lineage>
        <taxon>Bacteria</taxon>
        <taxon>Pseudomonadati</taxon>
        <taxon>Pseudomonadota</taxon>
        <taxon>Betaproteobacteria</taxon>
        <taxon>Burkholderiales</taxon>
        <taxon>Burkholderiaceae</taxon>
        <taxon>Pandoraea</taxon>
    </lineage>
</organism>
<proteinExistence type="predicted"/>
<reference evidence="3 5" key="2">
    <citation type="submission" date="2019-08" db="EMBL/GenBank/DDBJ databases">
        <authorList>
            <person name="Peeters C."/>
        </authorList>
    </citation>
    <scope>NUCLEOTIDE SEQUENCE [LARGE SCALE GENOMIC DNA]</scope>
    <source>
        <strain evidence="3 5">LMG 31119</strain>
    </source>
</reference>
<dbReference type="Proteomes" id="UP000254573">
    <property type="component" value="Unassembled WGS sequence"/>
</dbReference>
<dbReference type="Proteomes" id="UP000361468">
    <property type="component" value="Unassembled WGS sequence"/>
</dbReference>
<dbReference type="OrthoDB" id="8943115at2"/>
<name>A0A378YM80_9BURK</name>
<evidence type="ECO:0000313" key="2">
    <source>
        <dbReference type="EMBL" id="SUA77561.1"/>
    </source>
</evidence>
<gene>
    <name evidence="2" type="ORF">NCTC13160_02012</name>
    <name evidence="3" type="ORF">PPN31119_03436</name>
</gene>
<feature type="signal peptide" evidence="1">
    <location>
        <begin position="1"/>
        <end position="24"/>
    </location>
</feature>
<dbReference type="AlphaFoldDB" id="A0A378YM80"/>
<evidence type="ECO:0000313" key="4">
    <source>
        <dbReference type="Proteomes" id="UP000254573"/>
    </source>
</evidence>
<evidence type="ECO:0000256" key="1">
    <source>
        <dbReference type="SAM" id="SignalP"/>
    </source>
</evidence>
<evidence type="ECO:0000313" key="3">
    <source>
        <dbReference type="EMBL" id="VVE69877.1"/>
    </source>
</evidence>
<dbReference type="KEGG" id="ppno:DA70_20120"/>
<keyword evidence="5" id="KW-1185">Reference proteome</keyword>
<feature type="chain" id="PRO_5044586479" description="DUF4148 domain-containing protein" evidence="1">
    <location>
        <begin position="25"/>
        <end position="135"/>
    </location>
</feature>
<dbReference type="STRING" id="93220.A6P55_07585"/>
<evidence type="ECO:0000313" key="5">
    <source>
        <dbReference type="Proteomes" id="UP000361468"/>
    </source>
</evidence>
<dbReference type="InterPro" id="IPR025421">
    <property type="entry name" value="DUF4148"/>
</dbReference>
<keyword evidence="1" id="KW-0732">Signal</keyword>
<reference evidence="2 4" key="1">
    <citation type="submission" date="2018-06" db="EMBL/GenBank/DDBJ databases">
        <authorList>
            <consortium name="Pathogen Informatics"/>
            <person name="Doyle S."/>
        </authorList>
    </citation>
    <scope>NUCLEOTIDE SEQUENCE [LARGE SCALE GENOMIC DNA]</scope>
    <source>
        <strain evidence="2 4">NCTC13160</strain>
    </source>
</reference>
<sequence length="135" mass="13825">MNRKNIAIALIAAVASLGAAATQAAENGNNYPEIASQGQPLTRAAVLADLAQARSQGLIPHGDADYPVYVASGPAKSRADVKSELAQARAEGLMAQNDVDYPIVATQGASVSRADVKQELARARAAGELNVSQGS</sequence>
<dbReference type="EMBL" id="UGSG01000001">
    <property type="protein sequence ID" value="SUA77561.1"/>
    <property type="molecule type" value="Genomic_DNA"/>
</dbReference>
<accession>A0A378YM80</accession>
<dbReference type="KEGG" id="ppnm:LV28_10265"/>
<dbReference type="RefSeq" id="WP_023594338.1">
    <property type="nucleotide sequence ID" value="NZ_CABPSO010000011.1"/>
</dbReference>
<dbReference type="Pfam" id="PF13663">
    <property type="entry name" value="DUF4148"/>
    <property type="match status" value="2"/>
</dbReference>
<protein>
    <recommendedName>
        <fullName evidence="6">DUF4148 domain-containing protein</fullName>
    </recommendedName>
</protein>
<evidence type="ECO:0008006" key="6">
    <source>
        <dbReference type="Google" id="ProtNLM"/>
    </source>
</evidence>